<name>A0A0D7ANW2_9AGAR</name>
<sequence length="123" mass="13935">MRSVEILEMINVDLKRAKVNLLLSLHVPQFPESQWTRLLSGATADFDQVLSGVYASADKVANFGDWTIAYESFAEAFTFVFPHRGEELRHYATHVKAFFKARPESEHSGVIAYDSAVRMRVAQ</sequence>
<protein>
    <submittedName>
        <fullName evidence="1">Uncharacterized protein</fullName>
    </submittedName>
</protein>
<evidence type="ECO:0000313" key="1">
    <source>
        <dbReference type="EMBL" id="KIY52463.1"/>
    </source>
</evidence>
<proteinExistence type="predicted"/>
<gene>
    <name evidence="1" type="ORF">FISHEDRAFT_35273</name>
</gene>
<dbReference type="OrthoDB" id="2355984at2759"/>
<dbReference type="Proteomes" id="UP000054144">
    <property type="component" value="Unassembled WGS sequence"/>
</dbReference>
<keyword evidence="2" id="KW-1185">Reference proteome</keyword>
<accession>A0A0D7ANW2</accession>
<organism evidence="1 2">
    <name type="scientific">Fistulina hepatica ATCC 64428</name>
    <dbReference type="NCBI Taxonomy" id="1128425"/>
    <lineage>
        <taxon>Eukaryota</taxon>
        <taxon>Fungi</taxon>
        <taxon>Dikarya</taxon>
        <taxon>Basidiomycota</taxon>
        <taxon>Agaricomycotina</taxon>
        <taxon>Agaricomycetes</taxon>
        <taxon>Agaricomycetidae</taxon>
        <taxon>Agaricales</taxon>
        <taxon>Fistulinaceae</taxon>
        <taxon>Fistulina</taxon>
    </lineage>
</organism>
<dbReference type="AlphaFoldDB" id="A0A0D7ANW2"/>
<evidence type="ECO:0000313" key="2">
    <source>
        <dbReference type="Proteomes" id="UP000054144"/>
    </source>
</evidence>
<reference evidence="1 2" key="1">
    <citation type="journal article" date="2015" name="Fungal Genet. Biol.">
        <title>Evolution of novel wood decay mechanisms in Agaricales revealed by the genome sequences of Fistulina hepatica and Cylindrobasidium torrendii.</title>
        <authorList>
            <person name="Floudas D."/>
            <person name="Held B.W."/>
            <person name="Riley R."/>
            <person name="Nagy L.G."/>
            <person name="Koehler G."/>
            <person name="Ransdell A.S."/>
            <person name="Younus H."/>
            <person name="Chow J."/>
            <person name="Chiniquy J."/>
            <person name="Lipzen A."/>
            <person name="Tritt A."/>
            <person name="Sun H."/>
            <person name="Haridas S."/>
            <person name="LaButti K."/>
            <person name="Ohm R.A."/>
            <person name="Kues U."/>
            <person name="Blanchette R.A."/>
            <person name="Grigoriev I.V."/>
            <person name="Minto R.E."/>
            <person name="Hibbett D.S."/>
        </authorList>
    </citation>
    <scope>NUCLEOTIDE SEQUENCE [LARGE SCALE GENOMIC DNA]</scope>
    <source>
        <strain evidence="1 2">ATCC 64428</strain>
    </source>
</reference>
<dbReference type="EMBL" id="KN881643">
    <property type="protein sequence ID" value="KIY52463.1"/>
    <property type="molecule type" value="Genomic_DNA"/>
</dbReference>